<comment type="caution">
    <text evidence="1">The sequence shown here is derived from an EMBL/GenBank/DDBJ whole genome shotgun (WGS) entry which is preliminary data.</text>
</comment>
<dbReference type="OrthoDB" id="7960835at2"/>
<protein>
    <submittedName>
        <fullName evidence="1">Uncharacterized protein</fullName>
    </submittedName>
</protein>
<evidence type="ECO:0000313" key="2">
    <source>
        <dbReference type="Proteomes" id="UP000248863"/>
    </source>
</evidence>
<gene>
    <name evidence="1" type="ORF">CH338_28510</name>
</gene>
<dbReference type="RefSeq" id="WP_111360454.1">
    <property type="nucleotide sequence ID" value="NZ_NHSK01000300.1"/>
</dbReference>
<reference evidence="1 2" key="1">
    <citation type="submission" date="2017-07" db="EMBL/GenBank/DDBJ databases">
        <title>Draft Genome Sequences of Select Purple Nonsulfur Bacteria.</title>
        <authorList>
            <person name="Lasarre B."/>
            <person name="Mckinlay J.B."/>
        </authorList>
    </citation>
    <scope>NUCLEOTIDE SEQUENCE [LARGE SCALE GENOMIC DNA]</scope>
    <source>
        <strain evidence="1 2">DSM 11907</strain>
    </source>
</reference>
<proteinExistence type="predicted"/>
<evidence type="ECO:0000313" key="1">
    <source>
        <dbReference type="EMBL" id="RAI29473.1"/>
    </source>
</evidence>
<keyword evidence="2" id="KW-1185">Reference proteome</keyword>
<dbReference type="Proteomes" id="UP000248863">
    <property type="component" value="Unassembled WGS sequence"/>
</dbReference>
<dbReference type="AlphaFoldDB" id="A0A327JVG1"/>
<name>A0A327JVG1_9BRAD</name>
<sequence>MSELTRDQVVSAVHPVDDAIIAEIIATGASEADLAAACAFVAREFRSHEGRDVPLGTIGQVISILERVGARPLRGSPLGEAGSTME</sequence>
<dbReference type="EMBL" id="NPEU01000678">
    <property type="protein sequence ID" value="RAI29473.1"/>
    <property type="molecule type" value="Genomic_DNA"/>
</dbReference>
<accession>A0A327JVG1</accession>
<organism evidence="1 2">
    <name type="scientific">Rhodoplanes elegans</name>
    <dbReference type="NCBI Taxonomy" id="29408"/>
    <lineage>
        <taxon>Bacteria</taxon>
        <taxon>Pseudomonadati</taxon>
        <taxon>Pseudomonadota</taxon>
        <taxon>Alphaproteobacteria</taxon>
        <taxon>Hyphomicrobiales</taxon>
        <taxon>Nitrobacteraceae</taxon>
        <taxon>Rhodoplanes</taxon>
    </lineage>
</organism>